<accession>A0ABT0FEP6</accession>
<comment type="caution">
    <text evidence="1">The sequence shown here is derived from an EMBL/GenBank/DDBJ whole genome shotgun (WGS) entry which is preliminary data.</text>
</comment>
<evidence type="ECO:0000313" key="1">
    <source>
        <dbReference type="EMBL" id="MCK2036532.1"/>
    </source>
</evidence>
<keyword evidence="2" id="KW-1185">Reference proteome</keyword>
<evidence type="ECO:0000313" key="2">
    <source>
        <dbReference type="Proteomes" id="UP001300096"/>
    </source>
</evidence>
<dbReference type="EMBL" id="JAHWXN010000001">
    <property type="protein sequence ID" value="MCK2036532.1"/>
    <property type="molecule type" value="Genomic_DNA"/>
</dbReference>
<protein>
    <submittedName>
        <fullName evidence="1">DUF3046 domain-containing protein</fullName>
    </submittedName>
</protein>
<sequence>MRRSEFLRAVESEFGTRVSSLLQDLVLTPLRDRTAAEALEAGVPPRDIWFALCDEMDVPEDRRHGAGRLEPRKR</sequence>
<gene>
    <name evidence="1" type="ORF">KZC51_10320</name>
</gene>
<dbReference type="RefSeq" id="WP_247629893.1">
    <property type="nucleotide sequence ID" value="NZ_JAHWXN010000001.1"/>
</dbReference>
<dbReference type="Pfam" id="PF11248">
    <property type="entry name" value="DUF3046"/>
    <property type="match status" value="1"/>
</dbReference>
<dbReference type="InterPro" id="IPR021408">
    <property type="entry name" value="DUF3046"/>
</dbReference>
<proteinExistence type="predicted"/>
<organism evidence="1 2">
    <name type="scientific">Microbacterium croceum</name>
    <dbReference type="NCBI Taxonomy" id="2851645"/>
    <lineage>
        <taxon>Bacteria</taxon>
        <taxon>Bacillati</taxon>
        <taxon>Actinomycetota</taxon>
        <taxon>Actinomycetes</taxon>
        <taxon>Micrococcales</taxon>
        <taxon>Microbacteriaceae</taxon>
        <taxon>Microbacterium</taxon>
    </lineage>
</organism>
<dbReference type="Proteomes" id="UP001300096">
    <property type="component" value="Unassembled WGS sequence"/>
</dbReference>
<name>A0ABT0FEP6_9MICO</name>
<reference evidence="1 2" key="1">
    <citation type="submission" date="2021-06" db="EMBL/GenBank/DDBJ databases">
        <title>Genome-based taxonomic framework of Microbacterium strains isolated from marine environment, the description of four new species and reclassification of four preexisting species.</title>
        <authorList>
            <person name="Lee S.D."/>
            <person name="Kim S.-M."/>
            <person name="Byeon Y.-S."/>
            <person name="Yang H.L."/>
            <person name="Kim I.S."/>
        </authorList>
    </citation>
    <scope>NUCLEOTIDE SEQUENCE [LARGE SCALE GENOMIC DNA]</scope>
    <source>
        <strain evidence="1 2">SSW1-49</strain>
    </source>
</reference>